<reference evidence="2 3" key="1">
    <citation type="journal article" date="2020" name="Genome Biol. Evol.">
        <title>Comparative genomics of strictly vertically transmitted, feminizing microsporidia endosymbionts of amphipod crustaceans.</title>
        <authorList>
            <person name="Cormier A."/>
            <person name="Chebbi M.A."/>
            <person name="Giraud I."/>
            <person name="Wattier R."/>
            <person name="Teixeira M."/>
            <person name="Gilbert C."/>
            <person name="Rigaud T."/>
            <person name="Cordaux R."/>
        </authorList>
    </citation>
    <scope>NUCLEOTIDE SEQUENCE [LARGE SCALE GENOMIC DNA]</scope>
    <source>
        <strain evidence="2 3">Ou3-Ou53</strain>
    </source>
</reference>
<dbReference type="PANTHER" id="PTHR37984">
    <property type="entry name" value="PROTEIN CBG26694"/>
    <property type="match status" value="1"/>
</dbReference>
<comment type="caution">
    <text evidence="2">The sequence shown here is derived from an EMBL/GenBank/DDBJ whole genome shotgun (WGS) entry which is preliminary data.</text>
</comment>
<evidence type="ECO:0000313" key="3">
    <source>
        <dbReference type="Proteomes" id="UP000740883"/>
    </source>
</evidence>
<dbReference type="OrthoDB" id="1713704at2759"/>
<dbReference type="PANTHER" id="PTHR37984:SF5">
    <property type="entry name" value="PROTEIN NYNRIN-LIKE"/>
    <property type="match status" value="1"/>
</dbReference>
<feature type="domain" description="Integrase catalytic" evidence="1">
    <location>
        <begin position="41"/>
        <end position="201"/>
    </location>
</feature>
<proteinExistence type="predicted"/>
<organism evidence="2 3">
    <name type="scientific">Nosema granulosis</name>
    <dbReference type="NCBI Taxonomy" id="83296"/>
    <lineage>
        <taxon>Eukaryota</taxon>
        <taxon>Fungi</taxon>
        <taxon>Fungi incertae sedis</taxon>
        <taxon>Microsporidia</taxon>
        <taxon>Nosematidae</taxon>
        <taxon>Nosema</taxon>
    </lineage>
</organism>
<dbReference type="InterPro" id="IPR001584">
    <property type="entry name" value="Integrase_cat-core"/>
</dbReference>
<dbReference type="PROSITE" id="PS50994">
    <property type="entry name" value="INTEGRASE"/>
    <property type="match status" value="1"/>
</dbReference>
<dbReference type="Proteomes" id="UP000740883">
    <property type="component" value="Unassembled WGS sequence"/>
</dbReference>
<dbReference type="GO" id="GO:0005634">
    <property type="term" value="C:nucleus"/>
    <property type="evidence" value="ECO:0007669"/>
    <property type="project" value="UniProtKB-ARBA"/>
</dbReference>
<protein>
    <submittedName>
        <fullName evidence="2">Gag-Pol polyprotein</fullName>
    </submittedName>
</protein>
<accession>A0A9P6GWJ6</accession>
<evidence type="ECO:0000259" key="1">
    <source>
        <dbReference type="PROSITE" id="PS50994"/>
    </source>
</evidence>
<dbReference type="InterPro" id="IPR036397">
    <property type="entry name" value="RNaseH_sf"/>
</dbReference>
<dbReference type="GO" id="GO:0015074">
    <property type="term" value="P:DNA integration"/>
    <property type="evidence" value="ECO:0007669"/>
    <property type="project" value="InterPro"/>
</dbReference>
<dbReference type="InterPro" id="IPR012337">
    <property type="entry name" value="RNaseH-like_sf"/>
</dbReference>
<gene>
    <name evidence="2" type="primary">pol_3</name>
    <name evidence="2" type="ORF">NGRA_2493</name>
</gene>
<name>A0A9P6GWJ6_9MICR</name>
<keyword evidence="3" id="KW-1185">Reference proteome</keyword>
<dbReference type="GO" id="GO:0003676">
    <property type="term" value="F:nucleic acid binding"/>
    <property type="evidence" value="ECO:0007669"/>
    <property type="project" value="InterPro"/>
</dbReference>
<dbReference type="InterPro" id="IPR050951">
    <property type="entry name" value="Retrovirus_Pol_polyprotein"/>
</dbReference>
<evidence type="ECO:0000313" key="2">
    <source>
        <dbReference type="EMBL" id="KAF9761646.1"/>
    </source>
</evidence>
<dbReference type="AlphaFoldDB" id="A0A9P6GWJ6"/>
<dbReference type="Gene3D" id="3.30.420.10">
    <property type="entry name" value="Ribonuclease H-like superfamily/Ribonuclease H"/>
    <property type="match status" value="1"/>
</dbReference>
<sequence length="303" mass="35452">MRFQSVTNGRGCSRRSKKHVRTVRRVRNSVIRWSIQKNKAIETTKENELWDVDLIGRIDDKGKNKFIFIGIDHFSKWIETKIINYKTGEEIVKAIEELIIKKHGPPQRILSDCGLESCNKAIKTLIDKHKLRWEYASPFHHQTTGAVERRAIQAFMNKLKKLTNYGIQKWTKRVEADTLAFNLSFNRAIGNSPSVLKYGRLPELNIDKDLFQPRIWLSKKESQGKKKKIFERYRQQIIKSKITANKNFNVGDKVSIFRKKQNKMDTNWHTGFVIKKKISEDAFLVSKNKSTMRVNKGHIRLKG</sequence>
<dbReference type="SUPFAM" id="SSF53098">
    <property type="entry name" value="Ribonuclease H-like"/>
    <property type="match status" value="1"/>
</dbReference>
<dbReference type="EMBL" id="SBJO01000285">
    <property type="protein sequence ID" value="KAF9761646.1"/>
    <property type="molecule type" value="Genomic_DNA"/>
</dbReference>
<dbReference type="Pfam" id="PF00665">
    <property type="entry name" value="rve"/>
    <property type="match status" value="1"/>
</dbReference>